<organism evidence="6 7">
    <name type="scientific">Pseudonocardia aurantiaca</name>
    <dbReference type="NCBI Taxonomy" id="75290"/>
    <lineage>
        <taxon>Bacteria</taxon>
        <taxon>Bacillati</taxon>
        <taxon>Actinomycetota</taxon>
        <taxon>Actinomycetes</taxon>
        <taxon>Pseudonocardiales</taxon>
        <taxon>Pseudonocardiaceae</taxon>
        <taxon>Pseudonocardia</taxon>
    </lineage>
</organism>
<evidence type="ECO:0000256" key="2">
    <source>
        <dbReference type="ARBA" id="ARBA00023125"/>
    </source>
</evidence>
<evidence type="ECO:0000256" key="3">
    <source>
        <dbReference type="ARBA" id="ARBA00023163"/>
    </source>
</evidence>
<dbReference type="PROSITE" id="PS01081">
    <property type="entry name" value="HTH_TETR_1"/>
    <property type="match status" value="1"/>
</dbReference>
<dbReference type="PANTHER" id="PTHR30055:SF238">
    <property type="entry name" value="MYCOFACTOCIN BIOSYNTHESIS TRANSCRIPTIONAL REGULATOR MFTR-RELATED"/>
    <property type="match status" value="1"/>
</dbReference>
<feature type="DNA-binding region" description="H-T-H motif" evidence="4">
    <location>
        <begin position="35"/>
        <end position="54"/>
    </location>
</feature>
<gene>
    <name evidence="6" type="ORF">ACFSCY_24285</name>
</gene>
<dbReference type="InterPro" id="IPR001647">
    <property type="entry name" value="HTH_TetR"/>
</dbReference>
<dbReference type="Pfam" id="PF00440">
    <property type="entry name" value="TetR_N"/>
    <property type="match status" value="1"/>
</dbReference>
<keyword evidence="3" id="KW-0804">Transcription</keyword>
<feature type="domain" description="HTH tetR-type" evidence="5">
    <location>
        <begin position="12"/>
        <end position="72"/>
    </location>
</feature>
<reference evidence="7" key="1">
    <citation type="journal article" date="2019" name="Int. J. Syst. Evol. Microbiol.">
        <title>The Global Catalogue of Microorganisms (GCM) 10K type strain sequencing project: providing services to taxonomists for standard genome sequencing and annotation.</title>
        <authorList>
            <consortium name="The Broad Institute Genomics Platform"/>
            <consortium name="The Broad Institute Genome Sequencing Center for Infectious Disease"/>
            <person name="Wu L."/>
            <person name="Ma J."/>
        </authorList>
    </citation>
    <scope>NUCLEOTIDE SEQUENCE [LARGE SCALE GENOMIC DNA]</scope>
    <source>
        <strain evidence="7">JCM 12165</strain>
    </source>
</reference>
<evidence type="ECO:0000256" key="1">
    <source>
        <dbReference type="ARBA" id="ARBA00023015"/>
    </source>
</evidence>
<evidence type="ECO:0000313" key="6">
    <source>
        <dbReference type="EMBL" id="MFD1532549.1"/>
    </source>
</evidence>
<protein>
    <submittedName>
        <fullName evidence="6">TetR family transcriptional regulator</fullName>
    </submittedName>
</protein>
<accession>A0ABW4FQ13</accession>
<dbReference type="InterPro" id="IPR023772">
    <property type="entry name" value="DNA-bd_HTH_TetR-type_CS"/>
</dbReference>
<dbReference type="Pfam" id="PF17754">
    <property type="entry name" value="TetR_C_14"/>
    <property type="match status" value="1"/>
</dbReference>
<proteinExistence type="predicted"/>
<dbReference type="SUPFAM" id="SSF46689">
    <property type="entry name" value="Homeodomain-like"/>
    <property type="match status" value="1"/>
</dbReference>
<evidence type="ECO:0000259" key="5">
    <source>
        <dbReference type="PROSITE" id="PS50977"/>
    </source>
</evidence>
<dbReference type="Gene3D" id="1.10.357.10">
    <property type="entry name" value="Tetracycline Repressor, domain 2"/>
    <property type="match status" value="1"/>
</dbReference>
<sequence>MTRPSLRERKAQRTREAIVAAAVELFEEHGYDSTSVAQIAERAEVGTRTFFRYFADKEDVLFGGPDADDEVLTLIRSSLAPAGASDSPLSAAERSARAVLDRLCAQAGLLPARERIVAATPALRARQLLKHDRYVTVIEAELAQRHGLPPERAGLLGRVVFTCAVLAYERWCADPSAAAVGDQLERTLAEAAAVLAPFQA</sequence>
<dbReference type="InterPro" id="IPR041347">
    <property type="entry name" value="MftR_C"/>
</dbReference>
<dbReference type="Proteomes" id="UP001597145">
    <property type="component" value="Unassembled WGS sequence"/>
</dbReference>
<keyword evidence="7" id="KW-1185">Reference proteome</keyword>
<dbReference type="PRINTS" id="PR00455">
    <property type="entry name" value="HTHTETR"/>
</dbReference>
<name>A0ABW4FQ13_9PSEU</name>
<dbReference type="EMBL" id="JBHUCP010000018">
    <property type="protein sequence ID" value="MFD1532549.1"/>
    <property type="molecule type" value="Genomic_DNA"/>
</dbReference>
<keyword evidence="2 4" id="KW-0238">DNA-binding</keyword>
<evidence type="ECO:0000313" key="7">
    <source>
        <dbReference type="Proteomes" id="UP001597145"/>
    </source>
</evidence>
<comment type="caution">
    <text evidence="6">The sequence shown here is derived from an EMBL/GenBank/DDBJ whole genome shotgun (WGS) entry which is preliminary data.</text>
</comment>
<dbReference type="PROSITE" id="PS50977">
    <property type="entry name" value="HTH_TETR_2"/>
    <property type="match status" value="1"/>
</dbReference>
<dbReference type="PANTHER" id="PTHR30055">
    <property type="entry name" value="HTH-TYPE TRANSCRIPTIONAL REGULATOR RUTR"/>
    <property type="match status" value="1"/>
</dbReference>
<dbReference type="RefSeq" id="WP_343986188.1">
    <property type="nucleotide sequence ID" value="NZ_BAAAJG010000027.1"/>
</dbReference>
<keyword evidence="1" id="KW-0805">Transcription regulation</keyword>
<dbReference type="InterPro" id="IPR009057">
    <property type="entry name" value="Homeodomain-like_sf"/>
</dbReference>
<evidence type="ECO:0000256" key="4">
    <source>
        <dbReference type="PROSITE-ProRule" id="PRU00335"/>
    </source>
</evidence>
<dbReference type="InterPro" id="IPR050109">
    <property type="entry name" value="HTH-type_TetR-like_transc_reg"/>
</dbReference>